<comment type="subcellular location">
    <subcellularLocation>
        <location evidence="1">Cell membrane</location>
        <topology evidence="1">Multi-pass membrane protein</topology>
    </subcellularLocation>
</comment>
<dbReference type="Proteomes" id="UP000436822">
    <property type="component" value="Unassembled WGS sequence"/>
</dbReference>
<evidence type="ECO:0000256" key="1">
    <source>
        <dbReference type="ARBA" id="ARBA00004651"/>
    </source>
</evidence>
<name>A0A6N6JCB0_9RHOB</name>
<evidence type="ECO:0000313" key="8">
    <source>
        <dbReference type="Proteomes" id="UP000436822"/>
    </source>
</evidence>
<dbReference type="InterPro" id="IPR001123">
    <property type="entry name" value="LeuE-type"/>
</dbReference>
<gene>
    <name evidence="7" type="ORF">KIN_07980</name>
</gene>
<protein>
    <submittedName>
        <fullName evidence="7">Threonine efflux protein</fullName>
    </submittedName>
</protein>
<keyword evidence="4 6" id="KW-1133">Transmembrane helix</keyword>
<evidence type="ECO:0000256" key="4">
    <source>
        <dbReference type="ARBA" id="ARBA00022989"/>
    </source>
</evidence>
<proteinExistence type="predicted"/>
<accession>A0A6N6JCB0</accession>
<dbReference type="Pfam" id="PF01810">
    <property type="entry name" value="LysE"/>
    <property type="match status" value="1"/>
</dbReference>
<dbReference type="PANTHER" id="PTHR30086">
    <property type="entry name" value="ARGININE EXPORTER PROTEIN ARGO"/>
    <property type="match status" value="1"/>
</dbReference>
<evidence type="ECO:0000256" key="3">
    <source>
        <dbReference type="ARBA" id="ARBA00022692"/>
    </source>
</evidence>
<reference evidence="7 8" key="1">
    <citation type="submission" date="2019-12" db="EMBL/GenBank/DDBJ databases">
        <title>Litoreibacter badius sp. nov., a novel bacteriochlorophyll a-containing bacterium in the genus Litoreibacter.</title>
        <authorList>
            <person name="Kanamuro M."/>
            <person name="Takabe Y."/>
            <person name="Mori K."/>
            <person name="Takaichi S."/>
            <person name="Hanada S."/>
        </authorList>
    </citation>
    <scope>NUCLEOTIDE SEQUENCE [LARGE SCALE GENOMIC DNA]</scope>
    <source>
        <strain evidence="7 8">K6</strain>
    </source>
</reference>
<comment type="caution">
    <text evidence="7">The sequence shown here is derived from an EMBL/GenBank/DDBJ whole genome shotgun (WGS) entry which is preliminary data.</text>
</comment>
<organism evidence="7 8">
    <name type="scientific">Litoreibacter roseus</name>
    <dbReference type="NCBI Taxonomy" id="2601869"/>
    <lineage>
        <taxon>Bacteria</taxon>
        <taxon>Pseudomonadati</taxon>
        <taxon>Pseudomonadota</taxon>
        <taxon>Alphaproteobacteria</taxon>
        <taxon>Rhodobacterales</taxon>
        <taxon>Roseobacteraceae</taxon>
        <taxon>Litoreibacter</taxon>
    </lineage>
</organism>
<sequence length="213" mass="22389">MELSMLLDVNLPLILLAALVASASPGPATLALAGTSMASGRTSGLALASGITTGSLIWSIAAALGLGALMLANAWVFEVIRYFGAAYLMFLAYKAARSAMSDKELAARPLLGGRRTLYAKGLTLHLTNPKAILFFGSLYSLGLPPGTSVQDLGLVILAVGFQSFAIFHGYALLFSSTGMTRLYFKLRRWFEGAFAIGFGAASFKILTAKVQAP</sequence>
<evidence type="ECO:0000313" key="7">
    <source>
        <dbReference type="EMBL" id="GFE63724.1"/>
    </source>
</evidence>
<feature type="transmembrane region" description="Helical" evidence="6">
    <location>
        <begin position="117"/>
        <end position="140"/>
    </location>
</feature>
<keyword evidence="5 6" id="KW-0472">Membrane</keyword>
<dbReference type="AlphaFoldDB" id="A0A6N6JCB0"/>
<dbReference type="GO" id="GO:0005886">
    <property type="term" value="C:plasma membrane"/>
    <property type="evidence" value="ECO:0007669"/>
    <property type="project" value="UniProtKB-SubCell"/>
</dbReference>
<keyword evidence="3 6" id="KW-0812">Transmembrane</keyword>
<feature type="transmembrane region" description="Helical" evidence="6">
    <location>
        <begin position="152"/>
        <end position="174"/>
    </location>
</feature>
<evidence type="ECO:0000256" key="5">
    <source>
        <dbReference type="ARBA" id="ARBA00023136"/>
    </source>
</evidence>
<evidence type="ECO:0000256" key="6">
    <source>
        <dbReference type="SAM" id="Phobius"/>
    </source>
</evidence>
<dbReference type="EMBL" id="BLJE01000001">
    <property type="protein sequence ID" value="GFE63724.1"/>
    <property type="molecule type" value="Genomic_DNA"/>
</dbReference>
<keyword evidence="2" id="KW-1003">Cell membrane</keyword>
<dbReference type="PANTHER" id="PTHR30086:SF19">
    <property type="entry name" value="THREONINE EFFLUX PROTEIN"/>
    <property type="match status" value="1"/>
</dbReference>
<feature type="transmembrane region" description="Helical" evidence="6">
    <location>
        <begin position="45"/>
        <end position="73"/>
    </location>
</feature>
<keyword evidence="8" id="KW-1185">Reference proteome</keyword>
<evidence type="ECO:0000256" key="2">
    <source>
        <dbReference type="ARBA" id="ARBA00022475"/>
    </source>
</evidence>
<feature type="transmembrane region" description="Helical" evidence="6">
    <location>
        <begin position="12"/>
        <end position="33"/>
    </location>
</feature>
<dbReference type="GO" id="GO:0015171">
    <property type="term" value="F:amino acid transmembrane transporter activity"/>
    <property type="evidence" value="ECO:0007669"/>
    <property type="project" value="TreeGrafter"/>
</dbReference>